<dbReference type="AlphaFoldDB" id="A0A164R076"/>
<keyword evidence="1" id="KW-0472">Membrane</keyword>
<keyword evidence="1" id="KW-0812">Transmembrane</keyword>
<organism evidence="2 3">
    <name type="scientific">Sistotremastrum niveocremeum HHB9708</name>
    <dbReference type="NCBI Taxonomy" id="1314777"/>
    <lineage>
        <taxon>Eukaryota</taxon>
        <taxon>Fungi</taxon>
        <taxon>Dikarya</taxon>
        <taxon>Basidiomycota</taxon>
        <taxon>Agaricomycotina</taxon>
        <taxon>Agaricomycetes</taxon>
        <taxon>Sistotremastrales</taxon>
        <taxon>Sistotremastraceae</taxon>
        <taxon>Sertulicium</taxon>
        <taxon>Sertulicium niveocremeum</taxon>
    </lineage>
</organism>
<keyword evidence="3" id="KW-1185">Reference proteome</keyword>
<dbReference type="Proteomes" id="UP000076722">
    <property type="component" value="Unassembled WGS sequence"/>
</dbReference>
<dbReference type="PANTHER" id="PTHR28110">
    <property type="entry name" value="TRANSMEMBRANE PROTEIN"/>
    <property type="match status" value="1"/>
</dbReference>
<evidence type="ECO:0000313" key="2">
    <source>
        <dbReference type="EMBL" id="KZS90130.1"/>
    </source>
</evidence>
<evidence type="ECO:0000256" key="1">
    <source>
        <dbReference type="SAM" id="Phobius"/>
    </source>
</evidence>
<evidence type="ECO:0000313" key="3">
    <source>
        <dbReference type="Proteomes" id="UP000076722"/>
    </source>
</evidence>
<dbReference type="GO" id="GO:0005737">
    <property type="term" value="C:cytoplasm"/>
    <property type="evidence" value="ECO:0007669"/>
    <property type="project" value="TreeGrafter"/>
</dbReference>
<proteinExistence type="predicted"/>
<dbReference type="PANTHER" id="PTHR28110:SF1">
    <property type="entry name" value="TRANSMEMBRANE PROTEIN"/>
    <property type="match status" value="1"/>
</dbReference>
<dbReference type="EMBL" id="KV419423">
    <property type="protein sequence ID" value="KZS90130.1"/>
    <property type="molecule type" value="Genomic_DNA"/>
</dbReference>
<feature type="transmembrane region" description="Helical" evidence="1">
    <location>
        <begin position="33"/>
        <end position="57"/>
    </location>
</feature>
<name>A0A164R076_9AGAM</name>
<reference evidence="2 3" key="1">
    <citation type="journal article" date="2016" name="Mol. Biol. Evol.">
        <title>Comparative Genomics of Early-Diverging Mushroom-Forming Fungi Provides Insights into the Origins of Lignocellulose Decay Capabilities.</title>
        <authorList>
            <person name="Nagy L.G."/>
            <person name="Riley R."/>
            <person name="Tritt A."/>
            <person name="Adam C."/>
            <person name="Daum C."/>
            <person name="Floudas D."/>
            <person name="Sun H."/>
            <person name="Yadav J.S."/>
            <person name="Pangilinan J."/>
            <person name="Larsson K.H."/>
            <person name="Matsuura K."/>
            <person name="Barry K."/>
            <person name="Labutti K."/>
            <person name="Kuo R."/>
            <person name="Ohm R.A."/>
            <person name="Bhattacharya S.S."/>
            <person name="Shirouzu T."/>
            <person name="Yoshinaga Y."/>
            <person name="Martin F.M."/>
            <person name="Grigoriev I.V."/>
            <person name="Hibbett D.S."/>
        </authorList>
    </citation>
    <scope>NUCLEOTIDE SEQUENCE [LARGE SCALE GENOMIC DNA]</scope>
    <source>
        <strain evidence="2 3">HHB9708</strain>
    </source>
</reference>
<sequence length="364" mass="41971">MLPTPASFDSRFNRKTPAPYHQWRRTLLARSRATNLALGILGSIAALSLLLNLRFWLLSPSDGSDDSIGYFSSASRSRERDYAMAMRGTRAKDFLKVGVERSEEMVGVRHLIVVTGHAVWHGCEASDNAKDEEWILEEYQKGTKSIKVFFEHIRRGVELALKDESSLLVFSGGQTRRNSLVTEASSYYRLAHITNLFNQTLPPHTTDPDLTPIFPRATTEDYALDSYQNLLFSIARFREVTGTFPRRITVIGFDMKRRRFEDLHRNAIRWPRDRFGYVGVDLEGDTTASYSGERMNGYLPYERDLYGCHDTLLEKRTKRNPFLRFHSYYSTSPELAALLDWCPPLRNNGARDVFPGYLPWDKYW</sequence>
<gene>
    <name evidence="2" type="ORF">SISNIDRAFT_488664</name>
</gene>
<protein>
    <recommendedName>
        <fullName evidence="4">DUF218 domain-containing protein</fullName>
    </recommendedName>
</protein>
<evidence type="ECO:0008006" key="4">
    <source>
        <dbReference type="Google" id="ProtNLM"/>
    </source>
</evidence>
<keyword evidence="1" id="KW-1133">Transmembrane helix</keyword>
<accession>A0A164R076</accession>
<dbReference type="InterPro" id="IPR055323">
    <property type="entry name" value="C57A10.07/YOR238W"/>
</dbReference>
<dbReference type="OrthoDB" id="4347at2759"/>